<evidence type="ECO:0000256" key="4">
    <source>
        <dbReference type="ARBA" id="ARBA00022692"/>
    </source>
</evidence>
<evidence type="ECO:0000259" key="10">
    <source>
        <dbReference type="Pfam" id="PF21088"/>
    </source>
</evidence>
<comment type="similarity">
    <text evidence="2">Belongs to the MscS (TC 1.A.23) family.</text>
</comment>
<evidence type="ECO:0000313" key="12">
    <source>
        <dbReference type="EMBL" id="PQO43117.1"/>
    </source>
</evidence>
<evidence type="ECO:0000256" key="6">
    <source>
        <dbReference type="ARBA" id="ARBA00023136"/>
    </source>
</evidence>
<feature type="transmembrane region" description="Helical" evidence="7">
    <location>
        <begin position="57"/>
        <end position="82"/>
    </location>
</feature>
<evidence type="ECO:0000256" key="5">
    <source>
        <dbReference type="ARBA" id="ARBA00022989"/>
    </source>
</evidence>
<evidence type="ECO:0000313" key="14">
    <source>
        <dbReference type="Proteomes" id="UP000239388"/>
    </source>
</evidence>
<dbReference type="Gene3D" id="2.30.30.60">
    <property type="match status" value="1"/>
</dbReference>
<evidence type="ECO:0000256" key="2">
    <source>
        <dbReference type="ARBA" id="ARBA00008017"/>
    </source>
</evidence>
<dbReference type="SUPFAM" id="SSF82689">
    <property type="entry name" value="Mechanosensitive channel protein MscS (YggB), C-terminal domain"/>
    <property type="match status" value="1"/>
</dbReference>
<dbReference type="Proteomes" id="UP000239388">
    <property type="component" value="Unassembled WGS sequence"/>
</dbReference>
<dbReference type="InterPro" id="IPR049142">
    <property type="entry name" value="MS_channel_1st"/>
</dbReference>
<dbReference type="PANTHER" id="PTHR30221:SF1">
    <property type="entry name" value="SMALL-CONDUCTANCE MECHANOSENSITIVE CHANNEL"/>
    <property type="match status" value="1"/>
</dbReference>
<dbReference type="Proteomes" id="UP000237819">
    <property type="component" value="Unassembled WGS sequence"/>
</dbReference>
<comment type="subcellular location">
    <subcellularLocation>
        <location evidence="1">Cell membrane</location>
        <topology evidence="1">Multi-pass membrane protein</topology>
    </subcellularLocation>
</comment>
<sequence length="314" mass="34260">MFFPLLLAQAENGDANPAAGDNAAAIDVSEQASKTLTDVQNWGNSAVVFLQDQGPEWILRIITAFLIFVVGRWVSIWASGLLKRMMERGKVDQTLALFLSNIAYGFFLTLVIVATLNRLGIDTTSVAAVLAAAGLAVGLALQNSLANFAAGVMIIFFRPFVTGDFIEAAGTSGIVEAVQIFHTQLKTPDNKMIIVPNGNITSGNIINYSRNATRRIDLTIGCGYDDDLRAVKQFLIELLESDERIMKEPASEVRVSALADSCVNFVVRGWVKKEDFWAVSCDLTEQIKLGFDERGFSIPYPQSDVHVHQIAPTT</sequence>
<feature type="transmembrane region" description="Helical" evidence="7">
    <location>
        <begin position="94"/>
        <end position="116"/>
    </location>
</feature>
<gene>
    <name evidence="12" type="ORF">C5Y93_25745</name>
    <name evidence="11" type="ORF">C5Y98_21095</name>
</gene>
<dbReference type="InterPro" id="IPR023408">
    <property type="entry name" value="MscS_beta-dom_sf"/>
</dbReference>
<protein>
    <submittedName>
        <fullName evidence="12">Mechanosensitive ion channel protein MscS</fullName>
    </submittedName>
</protein>
<dbReference type="InterPro" id="IPR049278">
    <property type="entry name" value="MS_channel_C"/>
</dbReference>
<dbReference type="InterPro" id="IPR006686">
    <property type="entry name" value="MscS_channel_CS"/>
</dbReference>
<keyword evidence="4 7" id="KW-0812">Transmembrane</keyword>
<proteinExistence type="inferred from homology"/>
<feature type="domain" description="Mechanosensitive ion channel MscS C-terminal" evidence="9">
    <location>
        <begin position="216"/>
        <end position="297"/>
    </location>
</feature>
<keyword evidence="3" id="KW-1003">Cell membrane</keyword>
<dbReference type="PANTHER" id="PTHR30221">
    <property type="entry name" value="SMALL-CONDUCTANCE MECHANOSENSITIVE CHANNEL"/>
    <property type="match status" value="1"/>
</dbReference>
<dbReference type="SUPFAM" id="SSF82861">
    <property type="entry name" value="Mechanosensitive channel protein MscS (YggB), transmembrane region"/>
    <property type="match status" value="1"/>
</dbReference>
<dbReference type="GO" id="GO:0008381">
    <property type="term" value="F:mechanosensitive monoatomic ion channel activity"/>
    <property type="evidence" value="ECO:0007669"/>
    <property type="project" value="InterPro"/>
</dbReference>
<feature type="transmembrane region" description="Helical" evidence="7">
    <location>
        <begin position="128"/>
        <end position="157"/>
    </location>
</feature>
<evidence type="ECO:0000313" key="11">
    <source>
        <dbReference type="EMBL" id="PQO30059.1"/>
    </source>
</evidence>
<dbReference type="EMBL" id="PUHZ01000024">
    <property type="protein sequence ID" value="PQO43117.1"/>
    <property type="molecule type" value="Genomic_DNA"/>
</dbReference>
<dbReference type="InterPro" id="IPR010920">
    <property type="entry name" value="LSM_dom_sf"/>
</dbReference>
<dbReference type="PROSITE" id="PS01246">
    <property type="entry name" value="UPF0003"/>
    <property type="match status" value="1"/>
</dbReference>
<dbReference type="Gene3D" id="1.10.287.1260">
    <property type="match status" value="1"/>
</dbReference>
<dbReference type="SUPFAM" id="SSF50182">
    <property type="entry name" value="Sm-like ribonucleoproteins"/>
    <property type="match status" value="1"/>
</dbReference>
<dbReference type="Pfam" id="PF21088">
    <property type="entry name" value="MS_channel_1st"/>
    <property type="match status" value="1"/>
</dbReference>
<evidence type="ECO:0000256" key="7">
    <source>
        <dbReference type="SAM" id="Phobius"/>
    </source>
</evidence>
<keyword evidence="6 7" id="KW-0472">Membrane</keyword>
<dbReference type="GO" id="GO:0005886">
    <property type="term" value="C:plasma membrane"/>
    <property type="evidence" value="ECO:0007669"/>
    <property type="project" value="UniProtKB-SubCell"/>
</dbReference>
<name>A0A2S8GF81_9BACT</name>
<dbReference type="InterPro" id="IPR045275">
    <property type="entry name" value="MscS_archaea/bacteria_type"/>
</dbReference>
<dbReference type="EMBL" id="PUIB01000021">
    <property type="protein sequence ID" value="PQO30059.1"/>
    <property type="molecule type" value="Genomic_DNA"/>
</dbReference>
<feature type="domain" description="Mechanosensitive ion channel MscS" evidence="8">
    <location>
        <begin position="143"/>
        <end position="210"/>
    </location>
</feature>
<comment type="caution">
    <text evidence="12">The sequence shown here is derived from an EMBL/GenBank/DDBJ whole genome shotgun (WGS) entry which is preliminary data.</text>
</comment>
<dbReference type="InterPro" id="IPR006685">
    <property type="entry name" value="MscS_channel_2nd"/>
</dbReference>
<feature type="domain" description="Mechanosensitive ion channel transmembrane helices 2/3" evidence="10">
    <location>
        <begin position="108"/>
        <end position="142"/>
    </location>
</feature>
<organism evidence="12 13">
    <name type="scientific">Blastopirellula marina</name>
    <dbReference type="NCBI Taxonomy" id="124"/>
    <lineage>
        <taxon>Bacteria</taxon>
        <taxon>Pseudomonadati</taxon>
        <taxon>Planctomycetota</taxon>
        <taxon>Planctomycetia</taxon>
        <taxon>Pirellulales</taxon>
        <taxon>Pirellulaceae</taxon>
        <taxon>Blastopirellula</taxon>
    </lineage>
</organism>
<evidence type="ECO:0000256" key="1">
    <source>
        <dbReference type="ARBA" id="ARBA00004651"/>
    </source>
</evidence>
<dbReference type="InterPro" id="IPR008910">
    <property type="entry name" value="MSC_TM_helix"/>
</dbReference>
<accession>A0A2S8GF81</accession>
<dbReference type="AlphaFoldDB" id="A0A2S8GF81"/>
<dbReference type="Pfam" id="PF21082">
    <property type="entry name" value="MS_channel_3rd"/>
    <property type="match status" value="1"/>
</dbReference>
<dbReference type="Gene3D" id="3.30.70.100">
    <property type="match status" value="1"/>
</dbReference>
<evidence type="ECO:0000259" key="9">
    <source>
        <dbReference type="Pfam" id="PF21082"/>
    </source>
</evidence>
<dbReference type="Pfam" id="PF00924">
    <property type="entry name" value="MS_channel_2nd"/>
    <property type="match status" value="1"/>
</dbReference>
<dbReference type="OrthoDB" id="9809206at2"/>
<evidence type="ECO:0000259" key="8">
    <source>
        <dbReference type="Pfam" id="PF00924"/>
    </source>
</evidence>
<dbReference type="InterPro" id="IPR011066">
    <property type="entry name" value="MscS_channel_C_sf"/>
</dbReference>
<dbReference type="RefSeq" id="WP_105338330.1">
    <property type="nucleotide sequence ID" value="NZ_PUHZ01000024.1"/>
</dbReference>
<evidence type="ECO:0000256" key="3">
    <source>
        <dbReference type="ARBA" id="ARBA00022475"/>
    </source>
</evidence>
<reference evidence="13 14" key="1">
    <citation type="submission" date="2018-02" db="EMBL/GenBank/DDBJ databases">
        <title>Comparative genomes isolates from brazilian mangrove.</title>
        <authorList>
            <person name="Araujo J.E."/>
            <person name="Taketani R.G."/>
            <person name="Silva M.C.P."/>
            <person name="Loureco M.V."/>
            <person name="Andreote F.D."/>
        </authorList>
    </citation>
    <scope>NUCLEOTIDE SEQUENCE [LARGE SCALE GENOMIC DNA]</scope>
    <source>
        <strain evidence="11 14">NAP PRIS-MGV</strain>
        <strain evidence="12 13">Nap-Phe MGV</strain>
    </source>
</reference>
<dbReference type="InterPro" id="IPR011014">
    <property type="entry name" value="MscS_channel_TM-2"/>
</dbReference>
<keyword evidence="5 7" id="KW-1133">Transmembrane helix</keyword>
<dbReference type="Pfam" id="PF05552">
    <property type="entry name" value="MS_channel_1st_1"/>
    <property type="match status" value="1"/>
</dbReference>
<evidence type="ECO:0000313" key="13">
    <source>
        <dbReference type="Proteomes" id="UP000237819"/>
    </source>
</evidence>